<dbReference type="eggNOG" id="ENOG502ZMXI">
    <property type="taxonomic scope" value="Bacteria"/>
</dbReference>
<comment type="caution">
    <text evidence="1">The sequence shown here is derived from an EMBL/GenBank/DDBJ whole genome shotgun (WGS) entry which is preliminary data.</text>
</comment>
<name>B6XKQ9_9GAMM</name>
<dbReference type="GeneID" id="57293447"/>
<dbReference type="Proteomes" id="UP000003729">
    <property type="component" value="Unassembled WGS sequence"/>
</dbReference>
<organism evidence="1 2">
    <name type="scientific">Providencia alcalifaciens DSM 30120</name>
    <dbReference type="NCBI Taxonomy" id="520999"/>
    <lineage>
        <taxon>Bacteria</taxon>
        <taxon>Pseudomonadati</taxon>
        <taxon>Pseudomonadota</taxon>
        <taxon>Gammaproteobacteria</taxon>
        <taxon>Enterobacterales</taxon>
        <taxon>Morganellaceae</taxon>
        <taxon>Providencia</taxon>
    </lineage>
</organism>
<dbReference type="AlphaFoldDB" id="B6XKQ9"/>
<dbReference type="RefSeq" id="WP_006660873.1">
    <property type="nucleotide sequence ID" value="NZ_ABXW01000074.1"/>
</dbReference>
<sequence>MYELITIDVSSYPPKGLGVKTYKTHPRIGEWIEMEVLGVGTMFEVVMVAHADNGVGSDIYVKNVGPTSESVKNICN</sequence>
<evidence type="ECO:0000313" key="1">
    <source>
        <dbReference type="EMBL" id="EEB44092.1"/>
    </source>
</evidence>
<proteinExistence type="predicted"/>
<reference evidence="1 2" key="2">
    <citation type="submission" date="2008-10" db="EMBL/GenBank/DDBJ databases">
        <authorList>
            <person name="Fulton L."/>
            <person name="Clifton S."/>
            <person name="Fulton B."/>
            <person name="Xu J."/>
            <person name="Minx P."/>
            <person name="Pepin K.H."/>
            <person name="Johnson M."/>
            <person name="Bhonagiri V."/>
            <person name="Nash W.E."/>
            <person name="Mardis E.R."/>
            <person name="Wilson R.K."/>
        </authorList>
    </citation>
    <scope>NUCLEOTIDE SEQUENCE [LARGE SCALE GENOMIC DNA]</scope>
    <source>
        <strain evidence="1 2">DSM 30120</strain>
    </source>
</reference>
<protein>
    <submittedName>
        <fullName evidence="1">Uncharacterized protein</fullName>
    </submittedName>
</protein>
<dbReference type="EMBL" id="ABXW01000074">
    <property type="protein sequence ID" value="EEB44092.1"/>
    <property type="molecule type" value="Genomic_DNA"/>
</dbReference>
<reference evidence="1 2" key="1">
    <citation type="submission" date="2008-10" db="EMBL/GenBank/DDBJ databases">
        <title>Draft genome sequence of Providencia alcalifaciens (DSM 30120).</title>
        <authorList>
            <person name="Sudarsanam P."/>
            <person name="Ley R."/>
            <person name="Guruge J."/>
            <person name="Turnbaugh P.J."/>
            <person name="Mahowald M."/>
            <person name="Liep D."/>
            <person name="Gordon J."/>
        </authorList>
    </citation>
    <scope>NUCLEOTIDE SEQUENCE [LARGE SCALE GENOMIC DNA]</scope>
    <source>
        <strain evidence="1 2">DSM 30120</strain>
    </source>
</reference>
<gene>
    <name evidence="1" type="ORF">PROVALCAL_03969</name>
</gene>
<evidence type="ECO:0000313" key="2">
    <source>
        <dbReference type="Proteomes" id="UP000003729"/>
    </source>
</evidence>
<accession>B6XKQ9</accession>